<dbReference type="KEGG" id="tbs:A3L01_03825"/>
<evidence type="ECO:0000313" key="1">
    <source>
        <dbReference type="EMBL" id="ASJ04536.1"/>
    </source>
</evidence>
<dbReference type="Proteomes" id="UP000250272">
    <property type="component" value="Chromosome"/>
</dbReference>
<dbReference type="OrthoDB" id="98904at2157"/>
<keyword evidence="2" id="KW-1185">Reference proteome</keyword>
<name>A0A2Z2MF44_9EURY</name>
<dbReference type="EMBL" id="CP015101">
    <property type="protein sequence ID" value="ASJ04536.1"/>
    <property type="molecule type" value="Genomic_DNA"/>
</dbReference>
<dbReference type="AlphaFoldDB" id="A0A2Z2MF44"/>
<protein>
    <submittedName>
        <fullName evidence="1">Uncharacterized protein</fullName>
    </submittedName>
</protein>
<sequence>MNTKTVSDGPGFSISWAVNPFEPLYRIWPDVAKIEGEKAIPHLVGNLRISAGRIVSFEVRAVAHERPTELVFADGNEVLFILPVRAGDGVEGAYLRIVEALRGAV</sequence>
<evidence type="ECO:0000313" key="2">
    <source>
        <dbReference type="Proteomes" id="UP000250272"/>
    </source>
</evidence>
<dbReference type="RefSeq" id="WP_088864559.1">
    <property type="nucleotide sequence ID" value="NZ_CP015101.1"/>
</dbReference>
<reference evidence="1 2" key="1">
    <citation type="submission" date="2016-04" db="EMBL/GenBank/DDBJ databases">
        <title>Complete genome sequence of Thermococcus barossii type strain SHCK-94.</title>
        <authorList>
            <person name="Oger P.M."/>
        </authorList>
    </citation>
    <scope>NUCLEOTIDE SEQUENCE [LARGE SCALE GENOMIC DNA]</scope>
    <source>
        <strain evidence="1 2">SHCK-94</strain>
    </source>
</reference>
<dbReference type="GeneID" id="33325870"/>
<gene>
    <name evidence="1" type="ORF">A3L01_03825</name>
</gene>
<accession>A0A2Z2MF44</accession>
<organism evidence="1 2">
    <name type="scientific">Thermococcus barossii</name>
    <dbReference type="NCBI Taxonomy" id="54077"/>
    <lineage>
        <taxon>Archaea</taxon>
        <taxon>Methanobacteriati</taxon>
        <taxon>Methanobacteriota</taxon>
        <taxon>Thermococci</taxon>
        <taxon>Thermococcales</taxon>
        <taxon>Thermococcaceae</taxon>
        <taxon>Thermococcus</taxon>
    </lineage>
</organism>
<proteinExistence type="predicted"/>